<dbReference type="RefSeq" id="WP_168449521.1">
    <property type="nucleotide sequence ID" value="NZ_JAAWWK010000002.1"/>
</dbReference>
<reference evidence="3 4" key="1">
    <citation type="submission" date="2020-04" db="EMBL/GenBank/DDBJ databases">
        <authorList>
            <person name="Yoon J."/>
        </authorList>
    </citation>
    <scope>NUCLEOTIDE SEQUENCE [LARGE SCALE GENOMIC DNA]</scope>
    <source>
        <strain evidence="3 4">KMU-166</strain>
    </source>
</reference>
<dbReference type="EMBL" id="JAAWWK010000002">
    <property type="protein sequence ID" value="NKI16987.1"/>
    <property type="molecule type" value="Genomic_DNA"/>
</dbReference>
<keyword evidence="4" id="KW-1185">Reference proteome</keyword>
<evidence type="ECO:0000313" key="4">
    <source>
        <dbReference type="Proteomes" id="UP000765845"/>
    </source>
</evidence>
<dbReference type="PANTHER" id="PTHR46278">
    <property type="entry name" value="DEHYDROGENASE, PUTATIVE-RELATED"/>
    <property type="match status" value="1"/>
</dbReference>
<feature type="domain" description="Semialdehyde dehydrogenase dimerisation" evidence="2">
    <location>
        <begin position="137"/>
        <end position="303"/>
    </location>
</feature>
<evidence type="ECO:0000313" key="3">
    <source>
        <dbReference type="EMBL" id="NKI16987.1"/>
    </source>
</evidence>
<proteinExistence type="inferred from homology"/>
<accession>A0ABX1GES6</accession>
<dbReference type="InterPro" id="IPR012280">
    <property type="entry name" value="Semialdhyde_DH_dimer_dom"/>
</dbReference>
<comment type="similarity">
    <text evidence="1">Belongs to the aspartate-semialdehyde dehydrogenase family.</text>
</comment>
<sequence>MPKLAIFGADSLEGEQLLEALAGMEPAVDIPFLFSVAEHSEPMMYAGRPVAVENPANADFAAIDIAVFLPVEEPYFEALDAAEKASCAILDASDVLAQRGDAPLYYAGAELAAGERIVAIADAASSHIAAFLSKTPQLKRLDVALNQSVSALGKVGVEALAAESARLLNGQQIENKPLGVQIAFNVFPAAAGRSAEVEQNLAKLLSSTAEEATEVSCQTTVVPVFYGNLYMLKAEYHGEVPLAAIREALFDDPRFRVFPNEDAAMATPAELGESDCIDITNMSLDRANASVLRCALVADNLRKGVTFNIIEALRILIKIDT</sequence>
<dbReference type="SUPFAM" id="SSF55347">
    <property type="entry name" value="Glyceraldehyde-3-phosphate dehydrogenase-like, C-terminal domain"/>
    <property type="match status" value="1"/>
</dbReference>
<dbReference type="Proteomes" id="UP000765845">
    <property type="component" value="Unassembled WGS sequence"/>
</dbReference>
<gene>
    <name evidence="3" type="ORF">HCU74_06080</name>
</gene>
<dbReference type="PANTHER" id="PTHR46278:SF2">
    <property type="entry name" value="ASPARTATE-SEMIALDEHYDE DEHYDROGENASE"/>
    <property type="match status" value="1"/>
</dbReference>
<evidence type="ECO:0000256" key="1">
    <source>
        <dbReference type="ARBA" id="ARBA00010584"/>
    </source>
</evidence>
<dbReference type="Pfam" id="PF02774">
    <property type="entry name" value="Semialdhyde_dhC"/>
    <property type="match status" value="1"/>
</dbReference>
<dbReference type="PIRSF" id="PIRSF000148">
    <property type="entry name" value="ASA_dh"/>
    <property type="match status" value="1"/>
</dbReference>
<organism evidence="3 4">
    <name type="scientific">Spongiibacter thalassae</name>
    <dbReference type="NCBI Taxonomy" id="2721624"/>
    <lineage>
        <taxon>Bacteria</taxon>
        <taxon>Pseudomonadati</taxon>
        <taxon>Pseudomonadota</taxon>
        <taxon>Gammaproteobacteria</taxon>
        <taxon>Cellvibrionales</taxon>
        <taxon>Spongiibacteraceae</taxon>
        <taxon>Spongiibacter</taxon>
    </lineage>
</organism>
<comment type="caution">
    <text evidence="3">The sequence shown here is derived from an EMBL/GenBank/DDBJ whole genome shotgun (WGS) entry which is preliminary data.</text>
</comment>
<protein>
    <recommendedName>
        <fullName evidence="2">Semialdehyde dehydrogenase dimerisation domain-containing protein</fullName>
    </recommendedName>
</protein>
<name>A0ABX1GES6_9GAMM</name>
<dbReference type="Gene3D" id="3.30.360.10">
    <property type="entry name" value="Dihydrodipicolinate Reductase, domain 2"/>
    <property type="match status" value="1"/>
</dbReference>
<evidence type="ECO:0000259" key="2">
    <source>
        <dbReference type="Pfam" id="PF02774"/>
    </source>
</evidence>
<dbReference type="Gene3D" id="3.40.50.720">
    <property type="entry name" value="NAD(P)-binding Rossmann-like Domain"/>
    <property type="match status" value="1"/>
</dbReference>